<sequence length="76" mass="8313">MGHLLPYESLRPSQKGRGERVDLAMVKKILTWGAIAFLIFFVAYRPQSAADVFKSIGGGIMDIATGFGDFFTSLVT</sequence>
<comment type="caution">
    <text evidence="2">The sequence shown here is derived from an EMBL/GenBank/DDBJ whole genome shotgun (WGS) entry which is preliminary data.</text>
</comment>
<evidence type="ECO:0000313" key="3">
    <source>
        <dbReference type="Proteomes" id="UP001500655"/>
    </source>
</evidence>
<gene>
    <name evidence="2" type="ORF">GCM10009681_56200</name>
</gene>
<protein>
    <submittedName>
        <fullName evidence="2">Uncharacterized protein</fullName>
    </submittedName>
</protein>
<keyword evidence="1" id="KW-0472">Membrane</keyword>
<reference evidence="3" key="1">
    <citation type="journal article" date="2019" name="Int. J. Syst. Evol. Microbiol.">
        <title>The Global Catalogue of Microorganisms (GCM) 10K type strain sequencing project: providing services to taxonomists for standard genome sequencing and annotation.</title>
        <authorList>
            <consortium name="The Broad Institute Genomics Platform"/>
            <consortium name="The Broad Institute Genome Sequencing Center for Infectious Disease"/>
            <person name="Wu L."/>
            <person name="Ma J."/>
        </authorList>
    </citation>
    <scope>NUCLEOTIDE SEQUENCE [LARGE SCALE GENOMIC DNA]</scope>
    <source>
        <strain evidence="3">JCM 13249</strain>
    </source>
</reference>
<keyword evidence="3" id="KW-1185">Reference proteome</keyword>
<dbReference type="EMBL" id="BAAALS010000057">
    <property type="protein sequence ID" value="GAA1777826.1"/>
    <property type="molecule type" value="Genomic_DNA"/>
</dbReference>
<evidence type="ECO:0000313" key="2">
    <source>
        <dbReference type="EMBL" id="GAA1777826.1"/>
    </source>
</evidence>
<organism evidence="2 3">
    <name type="scientific">Luedemannella helvata</name>
    <dbReference type="NCBI Taxonomy" id="349315"/>
    <lineage>
        <taxon>Bacteria</taxon>
        <taxon>Bacillati</taxon>
        <taxon>Actinomycetota</taxon>
        <taxon>Actinomycetes</taxon>
        <taxon>Micromonosporales</taxon>
        <taxon>Micromonosporaceae</taxon>
        <taxon>Luedemannella</taxon>
    </lineage>
</organism>
<keyword evidence="1" id="KW-0812">Transmembrane</keyword>
<feature type="transmembrane region" description="Helical" evidence="1">
    <location>
        <begin position="29"/>
        <end position="46"/>
    </location>
</feature>
<evidence type="ECO:0000256" key="1">
    <source>
        <dbReference type="SAM" id="Phobius"/>
    </source>
</evidence>
<keyword evidence="1" id="KW-1133">Transmembrane helix</keyword>
<name>A0ABP4XFY9_9ACTN</name>
<accession>A0ABP4XFY9</accession>
<dbReference type="Proteomes" id="UP001500655">
    <property type="component" value="Unassembled WGS sequence"/>
</dbReference>
<proteinExistence type="predicted"/>